<dbReference type="EMBL" id="CAMGYJ010000007">
    <property type="protein sequence ID" value="CAI0444198.1"/>
    <property type="molecule type" value="Genomic_DNA"/>
</dbReference>
<dbReference type="Pfam" id="PF05910">
    <property type="entry name" value="DUF868"/>
    <property type="match status" value="1"/>
</dbReference>
<dbReference type="PANTHER" id="PTHR31972:SF3">
    <property type="entry name" value="OS09G0416600 PROTEIN"/>
    <property type="match status" value="1"/>
</dbReference>
<reference evidence="2" key="1">
    <citation type="submission" date="2022-08" db="EMBL/GenBank/DDBJ databases">
        <authorList>
            <person name="Gutierrez-Valencia J."/>
        </authorList>
    </citation>
    <scope>NUCLEOTIDE SEQUENCE</scope>
</reference>
<proteinExistence type="predicted"/>
<evidence type="ECO:0000256" key="1">
    <source>
        <dbReference type="SAM" id="MobiDB-lite"/>
    </source>
</evidence>
<name>A0AAV0MD79_9ROSI</name>
<feature type="region of interest" description="Disordered" evidence="1">
    <location>
        <begin position="1"/>
        <end position="42"/>
    </location>
</feature>
<evidence type="ECO:0000313" key="3">
    <source>
        <dbReference type="Proteomes" id="UP001154282"/>
    </source>
</evidence>
<feature type="compositionally biased region" description="Polar residues" evidence="1">
    <location>
        <begin position="1"/>
        <end position="22"/>
    </location>
</feature>
<dbReference type="AlphaFoldDB" id="A0AAV0MD79"/>
<comment type="caution">
    <text evidence="2">The sequence shown here is derived from an EMBL/GenBank/DDBJ whole genome shotgun (WGS) entry which is preliminary data.</text>
</comment>
<organism evidence="2 3">
    <name type="scientific">Linum tenue</name>
    <dbReference type="NCBI Taxonomy" id="586396"/>
    <lineage>
        <taxon>Eukaryota</taxon>
        <taxon>Viridiplantae</taxon>
        <taxon>Streptophyta</taxon>
        <taxon>Embryophyta</taxon>
        <taxon>Tracheophyta</taxon>
        <taxon>Spermatophyta</taxon>
        <taxon>Magnoliopsida</taxon>
        <taxon>eudicotyledons</taxon>
        <taxon>Gunneridae</taxon>
        <taxon>Pentapetalae</taxon>
        <taxon>rosids</taxon>
        <taxon>fabids</taxon>
        <taxon>Malpighiales</taxon>
        <taxon>Linaceae</taxon>
        <taxon>Linum</taxon>
    </lineage>
</organism>
<accession>A0AAV0MD79</accession>
<dbReference type="InterPro" id="IPR008586">
    <property type="entry name" value="DUF868_pln"/>
</dbReference>
<gene>
    <name evidence="2" type="ORF">LITE_LOCUS28001</name>
</gene>
<evidence type="ECO:0000313" key="2">
    <source>
        <dbReference type="EMBL" id="CAI0444198.1"/>
    </source>
</evidence>
<keyword evidence="3" id="KW-1185">Reference proteome</keyword>
<sequence length="145" mass="16063">MGKISNPISHTQPTKISQSSPSYFRPSVAASDSHHHRPPSPLSATPNLNTCFYHTDLGVFSLTWSRTFLSHSLDLLPTGHPHHDGGACSPLSLTHSTAPPPPTCSAVSFHLQIKPFFFFWKKHGSKTLPEFQIFWNLSRAKFGSE</sequence>
<protein>
    <submittedName>
        <fullName evidence="2">Uncharacterized protein</fullName>
    </submittedName>
</protein>
<dbReference type="PANTHER" id="PTHR31972">
    <property type="entry name" value="EXPRESSED PROTEIN"/>
    <property type="match status" value="1"/>
</dbReference>
<dbReference type="Proteomes" id="UP001154282">
    <property type="component" value="Unassembled WGS sequence"/>
</dbReference>